<dbReference type="Pfam" id="PF17783">
    <property type="entry name" value="WHD_CvfB"/>
    <property type="match status" value="1"/>
</dbReference>
<dbReference type="PIRSF" id="PIRSF012524">
    <property type="entry name" value="YitL_S1"/>
    <property type="match status" value="1"/>
</dbReference>
<dbReference type="EMBL" id="MLJW01000014">
    <property type="protein sequence ID" value="OIR13624.1"/>
    <property type="molecule type" value="Genomic_DNA"/>
</dbReference>
<comment type="caution">
    <text evidence="2">The sequence shown here is derived from an EMBL/GenBank/DDBJ whole genome shotgun (WGS) entry which is preliminary data.</text>
</comment>
<name>A0A1J5TBK5_9ZZZZ</name>
<organism evidence="2">
    <name type="scientific">mine drainage metagenome</name>
    <dbReference type="NCBI Taxonomy" id="410659"/>
    <lineage>
        <taxon>unclassified sequences</taxon>
        <taxon>metagenomes</taxon>
        <taxon>ecological metagenomes</taxon>
    </lineage>
</organism>
<dbReference type="GO" id="GO:0003676">
    <property type="term" value="F:nucleic acid binding"/>
    <property type="evidence" value="ECO:0007669"/>
    <property type="project" value="InterPro"/>
</dbReference>
<dbReference type="InterPro" id="IPR039566">
    <property type="entry name" value="CvfB_S1_st"/>
</dbReference>
<dbReference type="InterPro" id="IPR040764">
    <property type="entry name" value="CvfB_WH"/>
</dbReference>
<accession>A0A1J5TBK5</accession>
<dbReference type="InterPro" id="IPR014464">
    <property type="entry name" value="CvfB_fam"/>
</dbReference>
<sequence>MANLGQKNTLCVLRIARQGLYLDGENLGDILLPNQYVKSGTTVGSMVEVFVTCDSEDRPIAMTRMPFASVGEFATLQVVSVDPQMGAFLDWGLNKDLFLPIREQAGRVRRGDWVVVHILVDERSRRIIASMRLNRFLSREEPTYRKGEKVNLLIIGETDLGYEAIVENAHRGLLYHTELRIRLFHGQKTEGYVKQVREDGKIDLALDPAGYSRVRPLAERIVDELKAKGGRLPYDDSSTPEDIRAAFSCSKKAFKQAIGALYKERRIVMLENGISLPIDPPDPLVRRRA</sequence>
<protein>
    <recommendedName>
        <fullName evidence="1">S1 motif domain-containing protein</fullName>
    </recommendedName>
</protein>
<dbReference type="InterPro" id="IPR012340">
    <property type="entry name" value="NA-bd_OB-fold"/>
</dbReference>
<evidence type="ECO:0000313" key="2">
    <source>
        <dbReference type="EMBL" id="OIR13624.1"/>
    </source>
</evidence>
<dbReference type="Pfam" id="PF13509">
    <property type="entry name" value="S1_2"/>
    <property type="match status" value="1"/>
</dbReference>
<dbReference type="Gene3D" id="2.40.50.140">
    <property type="entry name" value="Nucleic acid-binding proteins"/>
    <property type="match status" value="1"/>
</dbReference>
<dbReference type="InterPro" id="IPR036388">
    <property type="entry name" value="WH-like_DNA-bd_sf"/>
</dbReference>
<evidence type="ECO:0000259" key="1">
    <source>
        <dbReference type="SMART" id="SM00316"/>
    </source>
</evidence>
<feature type="domain" description="S1 motif" evidence="1">
    <location>
        <begin position="69"/>
        <end position="132"/>
    </location>
</feature>
<proteinExistence type="predicted"/>
<reference evidence="2" key="1">
    <citation type="submission" date="2016-10" db="EMBL/GenBank/DDBJ databases">
        <title>Sequence of Gallionella enrichment culture.</title>
        <authorList>
            <person name="Poehlein A."/>
            <person name="Muehling M."/>
            <person name="Daniel R."/>
        </authorList>
    </citation>
    <scope>NUCLEOTIDE SEQUENCE</scope>
</reference>
<dbReference type="InterPro" id="IPR003029">
    <property type="entry name" value="S1_domain"/>
</dbReference>
<dbReference type="PANTHER" id="PTHR37296">
    <property type="entry name" value="CONSERVED VIRULENCE FACTOR B"/>
    <property type="match status" value="1"/>
</dbReference>
<dbReference type="Gene3D" id="1.10.10.10">
    <property type="entry name" value="Winged helix-like DNA-binding domain superfamily/Winged helix DNA-binding domain"/>
    <property type="match status" value="1"/>
</dbReference>
<dbReference type="PANTHER" id="PTHR37296:SF1">
    <property type="entry name" value="CONSERVED VIRULENCE FACTOR B"/>
    <property type="match status" value="1"/>
</dbReference>
<feature type="domain" description="S1 motif" evidence="1">
    <location>
        <begin position="145"/>
        <end position="207"/>
    </location>
</feature>
<gene>
    <name evidence="2" type="ORF">GALL_54430</name>
</gene>
<dbReference type="SMART" id="SM00316">
    <property type="entry name" value="S1"/>
    <property type="match status" value="2"/>
</dbReference>
<dbReference type="AlphaFoldDB" id="A0A1J5TBK5"/>